<dbReference type="InterPro" id="IPR037193">
    <property type="entry name" value="GDNF_alpha"/>
</dbReference>
<accession>A0AAE1EZS1</accession>
<dbReference type="Proteomes" id="UP001286313">
    <property type="component" value="Unassembled WGS sequence"/>
</dbReference>
<proteinExistence type="predicted"/>
<reference evidence="2" key="1">
    <citation type="submission" date="2023-10" db="EMBL/GenBank/DDBJ databases">
        <title>Genome assemblies of two species of porcelain crab, Petrolisthes cinctipes and Petrolisthes manimaculis (Anomura: Porcellanidae).</title>
        <authorList>
            <person name="Angst P."/>
        </authorList>
    </citation>
    <scope>NUCLEOTIDE SEQUENCE</scope>
    <source>
        <strain evidence="2">PB745_01</strain>
        <tissue evidence="2">Gill</tissue>
    </source>
</reference>
<name>A0AAE1EZS1_PETCI</name>
<dbReference type="AlphaFoldDB" id="A0AAE1EZS1"/>
<evidence type="ECO:0000256" key="1">
    <source>
        <dbReference type="SAM" id="MobiDB-lite"/>
    </source>
</evidence>
<evidence type="ECO:0000313" key="3">
    <source>
        <dbReference type="Proteomes" id="UP001286313"/>
    </source>
</evidence>
<keyword evidence="3" id="KW-1185">Reference proteome</keyword>
<evidence type="ECO:0000313" key="2">
    <source>
        <dbReference type="EMBL" id="KAK3864242.1"/>
    </source>
</evidence>
<feature type="compositionally biased region" description="Basic and acidic residues" evidence="1">
    <location>
        <begin position="61"/>
        <end position="80"/>
    </location>
</feature>
<sequence>MPQLRRRVLVKEGVGAGGGSGGERPREHQTLNCLMAKQLCQEDANCSAILKVIPTLCGPELGKEGRPGGMIQRHEKESVRGRQAGSQNEGNGEDKTSENVREGRTSSEVRAGSEKGGDRTE</sequence>
<gene>
    <name evidence="2" type="ORF">Pcinc_030062</name>
</gene>
<feature type="region of interest" description="Disordered" evidence="1">
    <location>
        <begin position="58"/>
        <end position="121"/>
    </location>
</feature>
<dbReference type="EMBL" id="JAWQEG010003836">
    <property type="protein sequence ID" value="KAK3864242.1"/>
    <property type="molecule type" value="Genomic_DNA"/>
</dbReference>
<comment type="caution">
    <text evidence="2">The sequence shown here is derived from an EMBL/GenBank/DDBJ whole genome shotgun (WGS) entry which is preliminary data.</text>
</comment>
<organism evidence="2 3">
    <name type="scientific">Petrolisthes cinctipes</name>
    <name type="common">Flat porcelain crab</name>
    <dbReference type="NCBI Taxonomy" id="88211"/>
    <lineage>
        <taxon>Eukaryota</taxon>
        <taxon>Metazoa</taxon>
        <taxon>Ecdysozoa</taxon>
        <taxon>Arthropoda</taxon>
        <taxon>Crustacea</taxon>
        <taxon>Multicrustacea</taxon>
        <taxon>Malacostraca</taxon>
        <taxon>Eumalacostraca</taxon>
        <taxon>Eucarida</taxon>
        <taxon>Decapoda</taxon>
        <taxon>Pleocyemata</taxon>
        <taxon>Anomura</taxon>
        <taxon>Galatheoidea</taxon>
        <taxon>Porcellanidae</taxon>
        <taxon>Petrolisthes</taxon>
    </lineage>
</organism>
<dbReference type="SUPFAM" id="SSF110035">
    <property type="entry name" value="GDNF receptor-like"/>
    <property type="match status" value="1"/>
</dbReference>
<protein>
    <submittedName>
        <fullName evidence="2">Uncharacterized protein</fullName>
    </submittedName>
</protein>
<feature type="compositionally biased region" description="Basic and acidic residues" evidence="1">
    <location>
        <begin position="92"/>
        <end position="121"/>
    </location>
</feature>